<evidence type="ECO:0000256" key="4">
    <source>
        <dbReference type="ARBA" id="ARBA00022454"/>
    </source>
</evidence>
<proteinExistence type="inferred from homology"/>
<protein>
    <recommendedName>
        <fullName evidence="10">Histone H2A</fullName>
    </recommendedName>
</protein>
<dbReference type="EMBL" id="JADDUC010000029">
    <property type="protein sequence ID" value="KAG0123407.1"/>
    <property type="molecule type" value="Genomic_DNA"/>
</dbReference>
<comment type="similarity">
    <text evidence="3 10">Belongs to the histone H2A family.</text>
</comment>
<keyword evidence="8 10" id="KW-0539">Nucleus</keyword>
<evidence type="ECO:0000256" key="9">
    <source>
        <dbReference type="ARBA" id="ARBA00023269"/>
    </source>
</evidence>
<dbReference type="Pfam" id="PF00125">
    <property type="entry name" value="Histone"/>
    <property type="match status" value="1"/>
</dbReference>
<dbReference type="FunFam" id="1.10.20.10:FF:000008">
    <property type="entry name" value="Histone H2A"/>
    <property type="match status" value="1"/>
</dbReference>
<evidence type="ECO:0000256" key="6">
    <source>
        <dbReference type="ARBA" id="ARBA00022990"/>
    </source>
</evidence>
<dbReference type="InterPro" id="IPR032454">
    <property type="entry name" value="Histone_H2A_C"/>
</dbReference>
<dbReference type="GO" id="GO:0046982">
    <property type="term" value="F:protein heterodimerization activity"/>
    <property type="evidence" value="ECO:0007669"/>
    <property type="project" value="InterPro"/>
</dbReference>
<feature type="domain" description="Histone H2A C-terminal" evidence="13">
    <location>
        <begin position="98"/>
        <end position="131"/>
    </location>
</feature>
<evidence type="ECO:0000256" key="10">
    <source>
        <dbReference type="RuleBase" id="RU003767"/>
    </source>
</evidence>
<dbReference type="Gene3D" id="1.10.20.10">
    <property type="entry name" value="Histone, subunit A"/>
    <property type="match status" value="1"/>
</dbReference>
<gene>
    <name evidence="15" type="ORF">IHE44_0005186</name>
    <name evidence="14" type="ORF">IHE44_007498</name>
</gene>
<dbReference type="Pfam" id="PF16211">
    <property type="entry name" value="Histone_H2A_C"/>
    <property type="match status" value="1"/>
</dbReference>
<evidence type="ECO:0000259" key="13">
    <source>
        <dbReference type="Pfam" id="PF16211"/>
    </source>
</evidence>
<keyword evidence="7 10" id="KW-0238">DNA-binding</keyword>
<evidence type="ECO:0000313" key="14">
    <source>
        <dbReference type="EMBL" id="KAG0123407.1"/>
    </source>
</evidence>
<feature type="domain" description="Core Histone H2A/H2B/H3" evidence="12">
    <location>
        <begin position="22"/>
        <end position="95"/>
    </location>
</feature>
<keyword evidence="6" id="KW-0007">Acetylation</keyword>
<dbReference type="GO" id="GO:0030527">
    <property type="term" value="F:structural constituent of chromatin"/>
    <property type="evidence" value="ECO:0007669"/>
    <property type="project" value="InterPro"/>
</dbReference>
<dbReference type="Proteomes" id="UP000618051">
    <property type="component" value="Unassembled WGS sequence"/>
</dbReference>
<dbReference type="SUPFAM" id="SSF47113">
    <property type="entry name" value="Histone-fold"/>
    <property type="match status" value="1"/>
</dbReference>
<dbReference type="SMART" id="SM00414">
    <property type="entry name" value="H2A"/>
    <property type="match status" value="1"/>
</dbReference>
<sequence length="203" mass="22012">MIMSGRGKKQAVAGPSGSALKRSKSARAGLQFPVGRVYRLLRRGKYADRIGSGAAIYLAAVLEYLVAEILELAGNAARENKKTRILPRHIQLAVRNDDELNKLLAGVTIPQGGVLPNIIAQLLPKKTLPKKTGGNVSSSQEYGGSQVSGAVPGEAMLPSRVCISFTRRRAHAPTNKLFSPELLALWRRMCRLQTSMLQVIQDN</sequence>
<evidence type="ECO:0000313" key="16">
    <source>
        <dbReference type="Proteomes" id="UP000618051"/>
    </source>
</evidence>
<dbReference type="OrthoDB" id="1104503at2759"/>
<accession>A0A835NXA4</accession>
<evidence type="ECO:0000256" key="3">
    <source>
        <dbReference type="ARBA" id="ARBA00010691"/>
    </source>
</evidence>
<reference evidence="15" key="3">
    <citation type="submission" date="2022-01" db="EMBL/GenBank/DDBJ databases">
        <authorList>
            <person name="Rubenstein D.R."/>
        </authorList>
    </citation>
    <scope>NUCLEOTIDE SEQUENCE</scope>
    <source>
        <strain evidence="15">SS15</strain>
        <tissue evidence="15">Liver</tissue>
    </source>
</reference>
<dbReference type="InterPro" id="IPR032458">
    <property type="entry name" value="Histone_H2A_CS"/>
</dbReference>
<keyword evidence="9 10" id="KW-0544">Nucleosome core</keyword>
<comment type="caution">
    <text evidence="14">The sequence shown here is derived from an EMBL/GenBank/DDBJ whole genome shotgun (WGS) entry which is preliminary data.</text>
</comment>
<evidence type="ECO:0000313" key="15">
    <source>
        <dbReference type="EMBL" id="KAI1241699.1"/>
    </source>
</evidence>
<keyword evidence="5" id="KW-0832">Ubl conjugation</keyword>
<comment type="subunit">
    <text evidence="10">The nucleosome is a histone octamer containing two molecules each of H2A, H2B, H3 and H4 assembled in one H3-H4 heterotetramer and two H2A-H2B heterodimers. The octamer wraps approximately 147 bp of DNA.</text>
</comment>
<dbReference type="PANTHER" id="PTHR23430">
    <property type="entry name" value="HISTONE H2A"/>
    <property type="match status" value="1"/>
</dbReference>
<keyword evidence="4 10" id="KW-0158">Chromosome</keyword>
<dbReference type="GO" id="GO:0000786">
    <property type="term" value="C:nucleosome"/>
    <property type="evidence" value="ECO:0007669"/>
    <property type="project" value="UniProtKB-KW"/>
</dbReference>
<evidence type="ECO:0000256" key="5">
    <source>
        <dbReference type="ARBA" id="ARBA00022843"/>
    </source>
</evidence>
<organism evidence="14">
    <name type="scientific">Lamprotornis superbus</name>
    <dbReference type="NCBI Taxonomy" id="245042"/>
    <lineage>
        <taxon>Eukaryota</taxon>
        <taxon>Metazoa</taxon>
        <taxon>Chordata</taxon>
        <taxon>Craniata</taxon>
        <taxon>Vertebrata</taxon>
        <taxon>Euteleostomi</taxon>
        <taxon>Archelosauria</taxon>
        <taxon>Archosauria</taxon>
        <taxon>Dinosauria</taxon>
        <taxon>Saurischia</taxon>
        <taxon>Theropoda</taxon>
        <taxon>Coelurosauria</taxon>
        <taxon>Aves</taxon>
        <taxon>Neognathae</taxon>
        <taxon>Neoaves</taxon>
        <taxon>Telluraves</taxon>
        <taxon>Australaves</taxon>
        <taxon>Passeriformes</taxon>
        <taxon>Sturnidae</taxon>
        <taxon>Lamprotornis</taxon>
    </lineage>
</organism>
<evidence type="ECO:0000256" key="11">
    <source>
        <dbReference type="SAM" id="MobiDB-lite"/>
    </source>
</evidence>
<dbReference type="PRINTS" id="PR00620">
    <property type="entry name" value="HISTONEH2A"/>
</dbReference>
<evidence type="ECO:0000256" key="2">
    <source>
        <dbReference type="ARBA" id="ARBA00004286"/>
    </source>
</evidence>
<dbReference type="InterPro" id="IPR007125">
    <property type="entry name" value="H2A/H2B/H3"/>
</dbReference>
<evidence type="ECO:0000256" key="7">
    <source>
        <dbReference type="ARBA" id="ARBA00023125"/>
    </source>
</evidence>
<dbReference type="CDD" id="cd00074">
    <property type="entry name" value="HFD_H2A"/>
    <property type="match status" value="1"/>
</dbReference>
<name>A0A835NXA4_9PASS</name>
<evidence type="ECO:0000256" key="1">
    <source>
        <dbReference type="ARBA" id="ARBA00004123"/>
    </source>
</evidence>
<dbReference type="AlphaFoldDB" id="A0A835NXA4"/>
<evidence type="ECO:0000259" key="12">
    <source>
        <dbReference type="Pfam" id="PF00125"/>
    </source>
</evidence>
<dbReference type="PROSITE" id="PS00046">
    <property type="entry name" value="HISTONE_H2A"/>
    <property type="match status" value="1"/>
</dbReference>
<reference evidence="15 16" key="2">
    <citation type="journal article" date="2021" name="J. Hered.">
        <title>Feather Gene Expression Elucidates the Developmental Basis of Plumage Iridescence in African Starlings.</title>
        <authorList>
            <person name="Rubenstein D.R."/>
            <person name="Corvelo A."/>
            <person name="MacManes M.D."/>
            <person name="Maia R."/>
            <person name="Narzisi G."/>
            <person name="Rousaki A."/>
            <person name="Vandenabeele P."/>
            <person name="Shawkey M.D."/>
            <person name="Solomon J."/>
        </authorList>
    </citation>
    <scope>NUCLEOTIDE SEQUENCE [LARGE SCALE GENOMIC DNA]</scope>
    <source>
        <strain evidence="15">SS15</strain>
    </source>
</reference>
<keyword evidence="16" id="KW-1185">Reference proteome</keyword>
<reference evidence="14" key="1">
    <citation type="submission" date="2020-10" db="EMBL/GenBank/DDBJ databases">
        <title>Feather gene expression reveals the developmental basis of iridescence in African starlings.</title>
        <authorList>
            <person name="Rubenstein D.R."/>
        </authorList>
    </citation>
    <scope>NUCLEOTIDE SEQUENCE</scope>
    <source>
        <strain evidence="14">SS15</strain>
        <tissue evidence="14">Liver</tissue>
    </source>
</reference>
<comment type="subcellular location">
    <subcellularLocation>
        <location evidence="2">Chromosome</location>
    </subcellularLocation>
    <subcellularLocation>
        <location evidence="1 10">Nucleus</location>
    </subcellularLocation>
</comment>
<evidence type="ECO:0000256" key="8">
    <source>
        <dbReference type="ARBA" id="ARBA00023242"/>
    </source>
</evidence>
<dbReference type="InterPro" id="IPR009072">
    <property type="entry name" value="Histone-fold"/>
</dbReference>
<dbReference type="GO" id="GO:0005634">
    <property type="term" value="C:nucleus"/>
    <property type="evidence" value="ECO:0007669"/>
    <property type="project" value="UniProtKB-SubCell"/>
</dbReference>
<dbReference type="EMBL" id="JADDUC020000002">
    <property type="protein sequence ID" value="KAI1241699.1"/>
    <property type="molecule type" value="Genomic_DNA"/>
</dbReference>
<feature type="region of interest" description="Disordered" evidence="11">
    <location>
        <begin position="1"/>
        <end position="24"/>
    </location>
</feature>
<dbReference type="InterPro" id="IPR002119">
    <property type="entry name" value="Histone_H2A"/>
</dbReference>
<dbReference type="GO" id="GO:0003677">
    <property type="term" value="F:DNA binding"/>
    <property type="evidence" value="ECO:0007669"/>
    <property type="project" value="UniProtKB-KW"/>
</dbReference>